<evidence type="ECO:0000256" key="2">
    <source>
        <dbReference type="ARBA" id="ARBA00022649"/>
    </source>
</evidence>
<reference evidence="4" key="1">
    <citation type="journal article" date="2019" name="Int. J. Syst. Evol. Microbiol.">
        <title>The Global Catalogue of Microorganisms (GCM) 10K type strain sequencing project: providing services to taxonomists for standard genome sequencing and annotation.</title>
        <authorList>
            <consortium name="The Broad Institute Genomics Platform"/>
            <consortium name="The Broad Institute Genome Sequencing Center for Infectious Disease"/>
            <person name="Wu L."/>
            <person name="Ma J."/>
        </authorList>
    </citation>
    <scope>NUCLEOTIDE SEQUENCE [LARGE SCALE GENOMIC DNA]</scope>
    <source>
        <strain evidence="4">CGMCC 4.7152</strain>
    </source>
</reference>
<dbReference type="EMBL" id="JBHSIU010000004">
    <property type="protein sequence ID" value="MFC4996579.1"/>
    <property type="molecule type" value="Genomic_DNA"/>
</dbReference>
<organism evidence="3 4">
    <name type="scientific">Dactylosporangium cerinum</name>
    <dbReference type="NCBI Taxonomy" id="1434730"/>
    <lineage>
        <taxon>Bacteria</taxon>
        <taxon>Bacillati</taxon>
        <taxon>Actinomycetota</taxon>
        <taxon>Actinomycetes</taxon>
        <taxon>Micromonosporales</taxon>
        <taxon>Micromonosporaceae</taxon>
        <taxon>Dactylosporangium</taxon>
    </lineage>
</organism>
<protein>
    <submittedName>
        <fullName evidence="3">Type II toxin-antitoxin system PemK/MazF family toxin</fullName>
    </submittedName>
</protein>
<name>A0ABV9VLF7_9ACTN</name>
<dbReference type="InterPro" id="IPR003477">
    <property type="entry name" value="PemK-like"/>
</dbReference>
<dbReference type="SUPFAM" id="SSF50118">
    <property type="entry name" value="Cell growth inhibitor/plasmid maintenance toxic component"/>
    <property type="match status" value="1"/>
</dbReference>
<comment type="caution">
    <text evidence="3">The sequence shown here is derived from an EMBL/GenBank/DDBJ whole genome shotgun (WGS) entry which is preliminary data.</text>
</comment>
<dbReference type="Proteomes" id="UP001595912">
    <property type="component" value="Unassembled WGS sequence"/>
</dbReference>
<evidence type="ECO:0000313" key="3">
    <source>
        <dbReference type="EMBL" id="MFC4996579.1"/>
    </source>
</evidence>
<dbReference type="InterPro" id="IPR011067">
    <property type="entry name" value="Plasmid_toxin/cell-grow_inhib"/>
</dbReference>
<evidence type="ECO:0000256" key="1">
    <source>
        <dbReference type="ARBA" id="ARBA00007521"/>
    </source>
</evidence>
<keyword evidence="2" id="KW-1277">Toxin-antitoxin system</keyword>
<proteinExistence type="inferred from homology"/>
<dbReference type="Pfam" id="PF02452">
    <property type="entry name" value="PemK_toxin"/>
    <property type="match status" value="1"/>
</dbReference>
<sequence>MIRRGDVVVADLDPAVGREQGGRRPVLVLSPSGYNSWPIEMAVVAPITSTNRRLRHHIPIGREAGLRTEPSFVMPEYVRAISRQRLTGQSLGVALPATLDAVERWVSQFTTETWIG</sequence>
<dbReference type="Gene3D" id="2.30.30.110">
    <property type="match status" value="1"/>
</dbReference>
<accession>A0ABV9VLF7</accession>
<gene>
    <name evidence="3" type="ORF">ACFPIJ_01920</name>
</gene>
<dbReference type="PANTHER" id="PTHR33988">
    <property type="entry name" value="ENDORIBONUCLEASE MAZF-RELATED"/>
    <property type="match status" value="1"/>
</dbReference>
<keyword evidence="4" id="KW-1185">Reference proteome</keyword>
<comment type="similarity">
    <text evidence="1">Belongs to the PemK/MazF family.</text>
</comment>
<dbReference type="RefSeq" id="WP_380112801.1">
    <property type="nucleotide sequence ID" value="NZ_JBHSIU010000004.1"/>
</dbReference>
<evidence type="ECO:0000313" key="4">
    <source>
        <dbReference type="Proteomes" id="UP001595912"/>
    </source>
</evidence>